<feature type="domain" description="Inhibitor I9" evidence="9">
    <location>
        <begin position="45"/>
        <end position="128"/>
    </location>
</feature>
<dbReference type="PROSITE" id="PS00136">
    <property type="entry name" value="SUBTILASE_ASP"/>
    <property type="match status" value="1"/>
</dbReference>
<feature type="active site" description="Charge relay system" evidence="5">
    <location>
        <position position="205"/>
    </location>
</feature>
<evidence type="ECO:0000256" key="6">
    <source>
        <dbReference type="RuleBase" id="RU003355"/>
    </source>
</evidence>
<dbReference type="FunFam" id="3.40.50.200:FF:000007">
    <property type="entry name" value="Subtilisin-like serine protease"/>
    <property type="match status" value="1"/>
</dbReference>
<comment type="similarity">
    <text evidence="1 5 6">Belongs to the peptidase S8 family.</text>
</comment>
<dbReference type="Gene3D" id="3.40.50.200">
    <property type="entry name" value="Peptidase S8/S53 domain"/>
    <property type="match status" value="1"/>
</dbReference>
<dbReference type="EMBL" id="CAJVPJ010000236">
    <property type="protein sequence ID" value="CAG8499722.1"/>
    <property type="molecule type" value="Genomic_DNA"/>
</dbReference>
<dbReference type="InterPro" id="IPR000209">
    <property type="entry name" value="Peptidase_S8/S53_dom"/>
</dbReference>
<dbReference type="InterPro" id="IPR036852">
    <property type="entry name" value="Peptidase_S8/S53_dom_sf"/>
</dbReference>
<dbReference type="InterPro" id="IPR023828">
    <property type="entry name" value="Peptidase_S8_Ser-AS"/>
</dbReference>
<dbReference type="OrthoDB" id="206201at2759"/>
<sequence>MVKSVIILAGLLFSAVVAVPSLPKREEGTLAPLFTPPNAEVVPDQYIVVFKDQTPKEKITCHHNVVRDMVTEERKEKRGFMAKLISGIRYTYDIKDFKGYSGRFSDDVLNKIRESDEVAYVERDQVVYSEEVQLNAPWGLARISHRNALTFGTFNKYLYDSTAGEGVTVYIVDTGVNINHTDFGGRAKWGTTVPDGDEDVDGNGHGTHVAGTVAGTRYGVAKKANIVAIKVLRSNGSGTMSDVIKGVEMVAEYHENESDNARKSGKPFRGSVANMSLGGGRSKSLDAAVNGAVDVGVNFVVAAGNDNRDACDSSPAAAENAITVGASTIEDERAWFSNYGRCVDVFAPGKDILSAWIGSNTATNTISGTSMASPHVAGLAAYLLGLKPEFTSDFVTSPPSPKQVTDWIVKHATPGRLEKIPSNTPNLLVFNEFDAQA</sequence>
<evidence type="ECO:0000256" key="5">
    <source>
        <dbReference type="PROSITE-ProRule" id="PRU01240"/>
    </source>
</evidence>
<organism evidence="10 11">
    <name type="scientific">Paraglomus occultum</name>
    <dbReference type="NCBI Taxonomy" id="144539"/>
    <lineage>
        <taxon>Eukaryota</taxon>
        <taxon>Fungi</taxon>
        <taxon>Fungi incertae sedis</taxon>
        <taxon>Mucoromycota</taxon>
        <taxon>Glomeromycotina</taxon>
        <taxon>Glomeromycetes</taxon>
        <taxon>Paraglomerales</taxon>
        <taxon>Paraglomeraceae</taxon>
        <taxon>Paraglomus</taxon>
    </lineage>
</organism>
<dbReference type="PROSITE" id="PS00138">
    <property type="entry name" value="SUBTILASE_SER"/>
    <property type="match status" value="1"/>
</dbReference>
<dbReference type="InterPro" id="IPR023827">
    <property type="entry name" value="Peptidase_S8_Asp-AS"/>
</dbReference>
<reference evidence="10" key="1">
    <citation type="submission" date="2021-06" db="EMBL/GenBank/DDBJ databases">
        <authorList>
            <person name="Kallberg Y."/>
            <person name="Tangrot J."/>
            <person name="Rosling A."/>
        </authorList>
    </citation>
    <scope>NUCLEOTIDE SEQUENCE</scope>
    <source>
        <strain evidence="10">IA702</strain>
    </source>
</reference>
<dbReference type="InterPro" id="IPR037045">
    <property type="entry name" value="S8pro/Inhibitor_I9_sf"/>
</dbReference>
<dbReference type="PROSITE" id="PS00137">
    <property type="entry name" value="SUBTILASE_HIS"/>
    <property type="match status" value="1"/>
</dbReference>
<name>A0A9N8ZLG7_9GLOM</name>
<dbReference type="Pfam" id="PF00082">
    <property type="entry name" value="Peptidase_S8"/>
    <property type="match status" value="1"/>
</dbReference>
<dbReference type="GO" id="GO:0005615">
    <property type="term" value="C:extracellular space"/>
    <property type="evidence" value="ECO:0007669"/>
    <property type="project" value="TreeGrafter"/>
</dbReference>
<dbReference type="PANTHER" id="PTHR43806:SF11">
    <property type="entry name" value="CEREVISIN-RELATED"/>
    <property type="match status" value="1"/>
</dbReference>
<evidence type="ECO:0000313" key="11">
    <source>
        <dbReference type="Proteomes" id="UP000789572"/>
    </source>
</evidence>
<feature type="active site" description="Charge relay system" evidence="5">
    <location>
        <position position="370"/>
    </location>
</feature>
<dbReference type="GO" id="GO:0004252">
    <property type="term" value="F:serine-type endopeptidase activity"/>
    <property type="evidence" value="ECO:0007669"/>
    <property type="project" value="UniProtKB-UniRule"/>
</dbReference>
<evidence type="ECO:0000256" key="3">
    <source>
        <dbReference type="ARBA" id="ARBA00022801"/>
    </source>
</evidence>
<evidence type="ECO:0000259" key="8">
    <source>
        <dbReference type="Pfam" id="PF00082"/>
    </source>
</evidence>
<feature type="chain" id="PRO_5040248050" evidence="7">
    <location>
        <begin position="19"/>
        <end position="437"/>
    </location>
</feature>
<accession>A0A9N8ZLG7</accession>
<dbReference type="InterPro" id="IPR050131">
    <property type="entry name" value="Peptidase_S8_subtilisin-like"/>
</dbReference>
<keyword evidence="4 5" id="KW-0720">Serine protease</keyword>
<dbReference type="SUPFAM" id="SSF52743">
    <property type="entry name" value="Subtilisin-like"/>
    <property type="match status" value="1"/>
</dbReference>
<evidence type="ECO:0000256" key="1">
    <source>
        <dbReference type="ARBA" id="ARBA00011073"/>
    </source>
</evidence>
<comment type="caution">
    <text evidence="10">The sequence shown here is derived from an EMBL/GenBank/DDBJ whole genome shotgun (WGS) entry which is preliminary data.</text>
</comment>
<evidence type="ECO:0000256" key="2">
    <source>
        <dbReference type="ARBA" id="ARBA00022670"/>
    </source>
</evidence>
<protein>
    <submittedName>
        <fullName evidence="10">7153_t:CDS:1</fullName>
    </submittedName>
</protein>
<evidence type="ECO:0000313" key="10">
    <source>
        <dbReference type="EMBL" id="CAG8499722.1"/>
    </source>
</evidence>
<keyword evidence="3 5" id="KW-0378">Hydrolase</keyword>
<dbReference type="AlphaFoldDB" id="A0A9N8ZLG7"/>
<keyword evidence="2 5" id="KW-0645">Protease</keyword>
<proteinExistence type="inferred from homology"/>
<dbReference type="GO" id="GO:0006508">
    <property type="term" value="P:proteolysis"/>
    <property type="evidence" value="ECO:0007669"/>
    <property type="project" value="UniProtKB-KW"/>
</dbReference>
<gene>
    <name evidence="10" type="ORF">POCULU_LOCUS2508</name>
</gene>
<dbReference type="Pfam" id="PF05922">
    <property type="entry name" value="Inhibitor_I9"/>
    <property type="match status" value="1"/>
</dbReference>
<keyword evidence="11" id="KW-1185">Reference proteome</keyword>
<feature type="signal peptide" evidence="7">
    <location>
        <begin position="1"/>
        <end position="18"/>
    </location>
</feature>
<evidence type="ECO:0000256" key="7">
    <source>
        <dbReference type="SAM" id="SignalP"/>
    </source>
</evidence>
<evidence type="ECO:0000256" key="4">
    <source>
        <dbReference type="ARBA" id="ARBA00022825"/>
    </source>
</evidence>
<dbReference type="InterPro" id="IPR034193">
    <property type="entry name" value="PCSK9_ProteinaseK-like"/>
</dbReference>
<dbReference type="Gene3D" id="3.30.70.80">
    <property type="entry name" value="Peptidase S8 propeptide/proteinase inhibitor I9"/>
    <property type="match status" value="1"/>
</dbReference>
<dbReference type="PROSITE" id="PS51892">
    <property type="entry name" value="SUBTILASE"/>
    <property type="match status" value="1"/>
</dbReference>
<dbReference type="Proteomes" id="UP000789572">
    <property type="component" value="Unassembled WGS sequence"/>
</dbReference>
<feature type="active site" description="Charge relay system" evidence="5">
    <location>
        <position position="173"/>
    </location>
</feature>
<feature type="domain" description="Peptidase S8/S53" evidence="8">
    <location>
        <begin position="164"/>
        <end position="413"/>
    </location>
</feature>
<evidence type="ECO:0000259" key="9">
    <source>
        <dbReference type="Pfam" id="PF05922"/>
    </source>
</evidence>
<dbReference type="InterPro" id="IPR010259">
    <property type="entry name" value="S8pro/Inhibitor_I9"/>
</dbReference>
<dbReference type="PANTHER" id="PTHR43806">
    <property type="entry name" value="PEPTIDASE S8"/>
    <property type="match status" value="1"/>
</dbReference>
<dbReference type="InterPro" id="IPR015500">
    <property type="entry name" value="Peptidase_S8_subtilisin-rel"/>
</dbReference>
<dbReference type="CDD" id="cd04077">
    <property type="entry name" value="Peptidases_S8_PCSK9_ProteinaseK_like"/>
    <property type="match status" value="1"/>
</dbReference>
<keyword evidence="7" id="KW-0732">Signal</keyword>
<dbReference type="InterPro" id="IPR022398">
    <property type="entry name" value="Peptidase_S8_His-AS"/>
</dbReference>
<dbReference type="PRINTS" id="PR00723">
    <property type="entry name" value="SUBTILISIN"/>
</dbReference>